<feature type="transmembrane region" description="Helical" evidence="6">
    <location>
        <begin position="360"/>
        <end position="382"/>
    </location>
</feature>
<dbReference type="PANTHER" id="PTHR10283:SF92">
    <property type="entry name" value="LOW-AFFINITY PHOSPHATE TRANSPORTER PHO91"/>
    <property type="match status" value="1"/>
</dbReference>
<dbReference type="AlphaFoldDB" id="A0A328BWE7"/>
<dbReference type="EMBL" id="PTPX01000014">
    <property type="protein sequence ID" value="RAL18493.1"/>
    <property type="molecule type" value="Genomic_DNA"/>
</dbReference>
<evidence type="ECO:0000256" key="1">
    <source>
        <dbReference type="ARBA" id="ARBA00004141"/>
    </source>
</evidence>
<keyword evidence="3 6" id="KW-0812">Transmembrane</keyword>
<feature type="transmembrane region" description="Helical" evidence="6">
    <location>
        <begin position="227"/>
        <end position="246"/>
    </location>
</feature>
<dbReference type="Proteomes" id="UP000248689">
    <property type="component" value="Unassembled WGS sequence"/>
</dbReference>
<evidence type="ECO:0000313" key="9">
    <source>
        <dbReference type="Proteomes" id="UP000248689"/>
    </source>
</evidence>
<feature type="transmembrane region" description="Helical" evidence="6">
    <location>
        <begin position="330"/>
        <end position="348"/>
    </location>
</feature>
<feature type="transmembrane region" description="Helical" evidence="6">
    <location>
        <begin position="98"/>
        <end position="117"/>
    </location>
</feature>
<dbReference type="InterPro" id="IPR004680">
    <property type="entry name" value="Cit_transptr-like_dom"/>
</dbReference>
<organism evidence="8 9">
    <name type="scientific">Glaesserella australis</name>
    <dbReference type="NCBI Taxonomy" id="2094024"/>
    <lineage>
        <taxon>Bacteria</taxon>
        <taxon>Pseudomonadati</taxon>
        <taxon>Pseudomonadota</taxon>
        <taxon>Gammaproteobacteria</taxon>
        <taxon>Pasteurellales</taxon>
        <taxon>Pasteurellaceae</taxon>
        <taxon>Glaesserella</taxon>
    </lineage>
</organism>
<name>A0A328BWE7_9PAST</name>
<evidence type="ECO:0000259" key="7">
    <source>
        <dbReference type="Pfam" id="PF03600"/>
    </source>
</evidence>
<feature type="transmembrane region" description="Helical" evidence="6">
    <location>
        <begin position="304"/>
        <end position="323"/>
    </location>
</feature>
<proteinExistence type="predicted"/>
<feature type="transmembrane region" description="Helical" evidence="6">
    <location>
        <begin position="144"/>
        <end position="177"/>
    </location>
</feature>
<feature type="transmembrane region" description="Helical" evidence="6">
    <location>
        <begin position="25"/>
        <end position="42"/>
    </location>
</feature>
<keyword evidence="4 6" id="KW-1133">Transmembrane helix</keyword>
<reference evidence="9" key="1">
    <citation type="submission" date="2018-02" db="EMBL/GenBank/DDBJ databases">
        <title>Glaesserella australis sp. nov., isolated from the lungs of pigs.</title>
        <authorList>
            <person name="Turni C."/>
            <person name="Christensen H."/>
        </authorList>
    </citation>
    <scope>NUCLEOTIDE SEQUENCE [LARGE SCALE GENOMIC DNA]</scope>
    <source>
        <strain evidence="9">HS4635</strain>
    </source>
</reference>
<evidence type="ECO:0000256" key="5">
    <source>
        <dbReference type="ARBA" id="ARBA00023136"/>
    </source>
</evidence>
<accession>A0A328BWE7</accession>
<keyword evidence="9" id="KW-1185">Reference proteome</keyword>
<dbReference type="GO" id="GO:0005315">
    <property type="term" value="F:phosphate transmembrane transporter activity"/>
    <property type="evidence" value="ECO:0007669"/>
    <property type="project" value="TreeGrafter"/>
</dbReference>
<feature type="transmembrane region" description="Helical" evidence="6">
    <location>
        <begin position="54"/>
        <end position="86"/>
    </location>
</feature>
<keyword evidence="2" id="KW-0813">Transport</keyword>
<gene>
    <name evidence="8" type="ORF">C5N92_07205</name>
</gene>
<comment type="caution">
    <text evidence="8">The sequence shown here is derived from an EMBL/GenBank/DDBJ whole genome shotgun (WGS) entry which is preliminary data.</text>
</comment>
<sequence>MADSRYASLKKLTQYPLALARKRKVLFFVFSILFAFIMANMLSDSTFTQTQNQVLFLLFFAICLWVTEAIPPFSVGILIIGFLVLIMGQEDAKNAMKYLQTWSDSVIWLFLGGFFLAEAMKKTNLDSLLLKHLLPKFGKDPRNVLWGLMFITALMSMFMSNTATTAMMIATISPIFVNLDKKANLSRALLLGIPAAASIGGMGTIIGSPPNAIAVGALENAGYSVSFLEWMLIGTPIAFVLLYTFWRVLVIRYRIKEQAELQLDFITNIPESNSEEEKTQKWIVLAILSITLFCWLTSKWIGMPVAAAAGIPIVGLTMLGVLDGDDIRKLPWDTLMLVAGGLALGLAIEEQNIASHYVEKISHLNVGFVSLMILFVSCRFILHSFANHFA</sequence>
<feature type="transmembrane region" description="Helical" evidence="6">
    <location>
        <begin position="189"/>
        <end position="207"/>
    </location>
</feature>
<comment type="subcellular location">
    <subcellularLocation>
        <location evidence="1">Membrane</location>
        <topology evidence="1">Multi-pass membrane protein</topology>
    </subcellularLocation>
</comment>
<evidence type="ECO:0000256" key="3">
    <source>
        <dbReference type="ARBA" id="ARBA00022692"/>
    </source>
</evidence>
<dbReference type="NCBIfam" id="TIGR00785">
    <property type="entry name" value="dass"/>
    <property type="match status" value="1"/>
</dbReference>
<dbReference type="GO" id="GO:0005886">
    <property type="term" value="C:plasma membrane"/>
    <property type="evidence" value="ECO:0007669"/>
    <property type="project" value="TreeGrafter"/>
</dbReference>
<dbReference type="Pfam" id="PF03600">
    <property type="entry name" value="CitMHS"/>
    <property type="match status" value="1"/>
</dbReference>
<dbReference type="OrthoDB" id="9766267at2"/>
<feature type="domain" description="Citrate transporter-like" evidence="7">
    <location>
        <begin position="63"/>
        <end position="377"/>
    </location>
</feature>
<protein>
    <submittedName>
        <fullName evidence="8">Transporter</fullName>
    </submittedName>
</protein>
<evidence type="ECO:0000256" key="4">
    <source>
        <dbReference type="ARBA" id="ARBA00022989"/>
    </source>
</evidence>
<evidence type="ECO:0000313" key="8">
    <source>
        <dbReference type="EMBL" id="RAL18493.1"/>
    </source>
</evidence>
<evidence type="ECO:0000256" key="2">
    <source>
        <dbReference type="ARBA" id="ARBA00022448"/>
    </source>
</evidence>
<dbReference type="InterPro" id="IPR001898">
    <property type="entry name" value="SLC13A/DASS"/>
</dbReference>
<keyword evidence="5 6" id="KW-0472">Membrane</keyword>
<evidence type="ECO:0000256" key="6">
    <source>
        <dbReference type="SAM" id="Phobius"/>
    </source>
</evidence>
<dbReference type="PANTHER" id="PTHR10283">
    <property type="entry name" value="SOLUTE CARRIER FAMILY 13 MEMBER"/>
    <property type="match status" value="1"/>
</dbReference>